<dbReference type="Gene3D" id="3.30.40.10">
    <property type="entry name" value="Zinc/RING finger domain, C3HC4 (zinc finger)"/>
    <property type="match status" value="1"/>
</dbReference>
<dbReference type="InterPro" id="IPR001841">
    <property type="entry name" value="Znf_RING"/>
</dbReference>
<evidence type="ECO:0000256" key="2">
    <source>
        <dbReference type="SAM" id="MobiDB-lite"/>
    </source>
</evidence>
<keyword evidence="5" id="KW-1185">Reference proteome</keyword>
<reference evidence="4" key="1">
    <citation type="journal article" date="2020" name="Stud. Mycol.">
        <title>101 Dothideomycetes genomes: a test case for predicting lifestyles and emergence of pathogens.</title>
        <authorList>
            <person name="Haridas S."/>
            <person name="Albert R."/>
            <person name="Binder M."/>
            <person name="Bloem J."/>
            <person name="Labutti K."/>
            <person name="Salamov A."/>
            <person name="Andreopoulos B."/>
            <person name="Baker S."/>
            <person name="Barry K."/>
            <person name="Bills G."/>
            <person name="Bluhm B."/>
            <person name="Cannon C."/>
            <person name="Castanera R."/>
            <person name="Culley D."/>
            <person name="Daum C."/>
            <person name="Ezra D."/>
            <person name="Gonzalez J."/>
            <person name="Henrissat B."/>
            <person name="Kuo A."/>
            <person name="Liang C."/>
            <person name="Lipzen A."/>
            <person name="Lutzoni F."/>
            <person name="Magnuson J."/>
            <person name="Mondo S."/>
            <person name="Nolan M."/>
            <person name="Ohm R."/>
            <person name="Pangilinan J."/>
            <person name="Park H.-J."/>
            <person name="Ramirez L."/>
            <person name="Alfaro M."/>
            <person name="Sun H."/>
            <person name="Tritt A."/>
            <person name="Yoshinaga Y."/>
            <person name="Zwiers L.-H."/>
            <person name="Turgeon B."/>
            <person name="Goodwin S."/>
            <person name="Spatafora J."/>
            <person name="Crous P."/>
            <person name="Grigoriev I."/>
        </authorList>
    </citation>
    <scope>NUCLEOTIDE SEQUENCE</scope>
    <source>
        <strain evidence="4">CBS 109.77</strain>
    </source>
</reference>
<evidence type="ECO:0000256" key="1">
    <source>
        <dbReference type="PROSITE-ProRule" id="PRU00175"/>
    </source>
</evidence>
<dbReference type="PANTHER" id="PTHR47662">
    <property type="entry name" value="RING-TYPE DOMAIN-CONTAINING PROTEIN"/>
    <property type="match status" value="1"/>
</dbReference>
<dbReference type="OrthoDB" id="3801154at2759"/>
<evidence type="ECO:0000313" key="5">
    <source>
        <dbReference type="Proteomes" id="UP000799757"/>
    </source>
</evidence>
<feature type="domain" description="RING-type" evidence="3">
    <location>
        <begin position="26"/>
        <end position="75"/>
    </location>
</feature>
<dbReference type="AlphaFoldDB" id="A0A6A6XDC2"/>
<dbReference type="GO" id="GO:0008270">
    <property type="term" value="F:zinc ion binding"/>
    <property type="evidence" value="ECO:0007669"/>
    <property type="project" value="UniProtKB-KW"/>
</dbReference>
<feature type="region of interest" description="Disordered" evidence="2">
    <location>
        <begin position="84"/>
        <end position="111"/>
    </location>
</feature>
<sequence length="151" mass="16935">MPPVADRETFLSQHLEKVDRSAEDSCPICHEPYSDSHPAVRIIKIDNCNHVFGHECLEAWLKSGQQNSATCPMCRALLFGEALESESEQEQQPPQNGAGSDEEVGSLLEELRGLQEDLGIPELSAWAAEQDQEWGWLEEYNEVYNDSESSD</sequence>
<keyword evidence="1" id="KW-0862">Zinc</keyword>
<protein>
    <recommendedName>
        <fullName evidence="3">RING-type domain-containing protein</fullName>
    </recommendedName>
</protein>
<name>A0A6A6XDC2_9PLEO</name>
<keyword evidence="1" id="KW-0863">Zinc-finger</keyword>
<dbReference type="InterPro" id="IPR013083">
    <property type="entry name" value="Znf_RING/FYVE/PHD"/>
</dbReference>
<proteinExistence type="predicted"/>
<dbReference type="SUPFAM" id="SSF57850">
    <property type="entry name" value="RING/U-box"/>
    <property type="match status" value="1"/>
</dbReference>
<gene>
    <name evidence="4" type="ORF">K505DRAFT_337313</name>
</gene>
<dbReference type="Pfam" id="PF13639">
    <property type="entry name" value="zf-RING_2"/>
    <property type="match status" value="1"/>
</dbReference>
<evidence type="ECO:0000259" key="3">
    <source>
        <dbReference type="PROSITE" id="PS50089"/>
    </source>
</evidence>
<dbReference type="SMART" id="SM00184">
    <property type="entry name" value="RING"/>
    <property type="match status" value="1"/>
</dbReference>
<evidence type="ECO:0000313" key="4">
    <source>
        <dbReference type="EMBL" id="KAF2794023.1"/>
    </source>
</evidence>
<dbReference type="PROSITE" id="PS50089">
    <property type="entry name" value="ZF_RING_2"/>
    <property type="match status" value="1"/>
</dbReference>
<accession>A0A6A6XDC2</accession>
<dbReference type="PANTHER" id="PTHR47662:SF1">
    <property type="entry name" value="RING-TYPE DOMAIN-CONTAINING PROTEIN"/>
    <property type="match status" value="1"/>
</dbReference>
<keyword evidence="1" id="KW-0479">Metal-binding</keyword>
<dbReference type="Proteomes" id="UP000799757">
    <property type="component" value="Unassembled WGS sequence"/>
</dbReference>
<dbReference type="EMBL" id="MU001906">
    <property type="protein sequence ID" value="KAF2794023.1"/>
    <property type="molecule type" value="Genomic_DNA"/>
</dbReference>
<organism evidence="4 5">
    <name type="scientific">Melanomma pulvis-pyrius CBS 109.77</name>
    <dbReference type="NCBI Taxonomy" id="1314802"/>
    <lineage>
        <taxon>Eukaryota</taxon>
        <taxon>Fungi</taxon>
        <taxon>Dikarya</taxon>
        <taxon>Ascomycota</taxon>
        <taxon>Pezizomycotina</taxon>
        <taxon>Dothideomycetes</taxon>
        <taxon>Pleosporomycetidae</taxon>
        <taxon>Pleosporales</taxon>
        <taxon>Melanommataceae</taxon>
        <taxon>Melanomma</taxon>
    </lineage>
</organism>